<reference evidence="1" key="1">
    <citation type="submission" date="2019-04" db="EMBL/GenBank/DDBJ databases">
        <title>Microbes associate with the intestines of laboratory mice.</title>
        <authorList>
            <person name="Navarre W."/>
            <person name="Wong E."/>
            <person name="Huang K."/>
            <person name="Tropini C."/>
            <person name="Ng K."/>
            <person name="Yu B."/>
        </authorList>
    </citation>
    <scope>NUCLEOTIDE SEQUENCE</scope>
    <source>
        <strain evidence="1">NM73_A23</strain>
    </source>
</reference>
<keyword evidence="1" id="KW-0378">Hydrolase</keyword>
<keyword evidence="2" id="KW-1185">Reference proteome</keyword>
<dbReference type="Proteomes" id="UP000308886">
    <property type="component" value="Unassembled WGS sequence"/>
</dbReference>
<comment type="caution">
    <text evidence="1">The sequence shown here is derived from an EMBL/GenBank/DDBJ whole genome shotgun (WGS) entry which is preliminary data.</text>
</comment>
<evidence type="ECO:0000313" key="2">
    <source>
        <dbReference type="Proteomes" id="UP000308886"/>
    </source>
</evidence>
<evidence type="ECO:0000313" key="1">
    <source>
        <dbReference type="EMBL" id="TGX83388.1"/>
    </source>
</evidence>
<accession>A0AC61QSJ4</accession>
<sequence>MKKILTTLTLTTALSIPMMAQQGGLVDMHNASHSVMVNTPLGATHWTGGFWKERFDIFHKNSIPSMFETWKSKQGKGWNNFLVASGKIEGEHHGPAFHDGDMYKWCESMAAVYAVTKDSGLDKIMDEFIALVAASQREDGYIHTQVNIAELNAKKKRKEAKDNTVVGTAQGTGADGALGNKLNFETYNIGHLINAALVHKRATGKTNFYNVALKAADFLINFAKTNPDELAKCAVCPSHYMAVAELYREIGDKQYLDLAQTLIDIRGSQPDGTDDNQDREAFREQYTAIGHAVRANYLYAGVADLYSLTGEAQLMKNLTSIWDDQINRKMYITGGCGALYNGVSPDGTDYKPANWQQVHQAFGRPYQLPQSTAHNETCANIGNMLFNWRMLQTTGDAKYADIVETCLYNSVLTGISLDGTKYLYTNPMRLSKKLPYQLRWSRERQKLISCFCCPPNTLRTVCEAQEYAYTVGSDALFVQLYGENALETVLGKKALKVSQKTDYPFDGRIELTIDAVGKNCLNTVNLRIPGWCDNATVTVNGEAQQVNVAPNSYIALNRKWKKGDKIVLDMEMRAKLIESNPLVEESRGEVAVKRGPLVYCLEEIDIDGNQNMKPGSGKTPSVSSVDIDNIVLPMNIKFSVVDVEIADSKMKALEGMAKYVEEPDWNGTLYREVSRKERDIKVRLIPHYAYGNRGLQDFTIFMPLAR</sequence>
<name>A0AC61QSJ4_9BACT</name>
<protein>
    <submittedName>
        <fullName evidence="1">Glycoside hydrolase family 127 protein</fullName>
    </submittedName>
</protein>
<gene>
    <name evidence="1" type="ORF">E5358_03805</name>
</gene>
<proteinExistence type="predicted"/>
<dbReference type="EMBL" id="SRZC01000004">
    <property type="protein sequence ID" value="TGX83388.1"/>
    <property type="molecule type" value="Genomic_DNA"/>
</dbReference>
<organism evidence="1 2">
    <name type="scientific">Palleniella muris</name>
    <dbReference type="NCBI Taxonomy" id="3038145"/>
    <lineage>
        <taxon>Bacteria</taxon>
        <taxon>Pseudomonadati</taxon>
        <taxon>Bacteroidota</taxon>
        <taxon>Bacteroidia</taxon>
        <taxon>Bacteroidales</taxon>
        <taxon>Prevotellaceae</taxon>
        <taxon>Palleniella</taxon>
    </lineage>
</organism>